<comment type="caution">
    <text evidence="2">The sequence shown here is derived from an EMBL/GenBank/DDBJ whole genome shotgun (WGS) entry which is preliminary data.</text>
</comment>
<sequence length="435" mass="49648">MKNNFKRNAYISSPLINSLQTVLSRVLELTYKIIAMLTTLQKKAFALHETWYFYLPPFPLQFDPKYEKLILNNSISSWVTPFIFMISCGIALIGHIYILFSHYYVQPLELFGVANAFMLIFGTVSIFILVILFTVLVRKLEDWIDGINHVFSIERRLIKNLFLSEYPEKSKPTKRLDILGLFACNFVLSCVAITTLAIPLAIHSKFDYIGYILDDLFPWNLNDDAEPRATQIGFIVIRITVMSIIVIEAARFAIFILLLAMSFIESALVCFKWMGKKINNVEDFLRFFITFKVAIRFVEDTSSDLLGVALTSGFWGLVGLVWISIKGYGVLVEWLYVAMSFGAVVSLFIHALTLSSIKTVHVLSTEMIAKWRAAAKMTQVTQKNWRSKGIAKQVCTFTPPAVSYGPFFKLGPNFVIEFFSAFTEREMNTVIMFDL</sequence>
<gene>
    <name evidence="2" type="ORF">ODALV1_LOCUS31136</name>
</gene>
<name>A0ABP1S8P3_9HEXA</name>
<evidence type="ECO:0000256" key="1">
    <source>
        <dbReference type="SAM" id="Phobius"/>
    </source>
</evidence>
<feature type="transmembrane region" description="Helical" evidence="1">
    <location>
        <begin position="112"/>
        <end position="137"/>
    </location>
</feature>
<evidence type="ECO:0008006" key="4">
    <source>
        <dbReference type="Google" id="ProtNLM"/>
    </source>
</evidence>
<keyword evidence="1" id="KW-1133">Transmembrane helix</keyword>
<proteinExistence type="predicted"/>
<feature type="transmembrane region" description="Helical" evidence="1">
    <location>
        <begin position="178"/>
        <end position="202"/>
    </location>
</feature>
<feature type="transmembrane region" description="Helical" evidence="1">
    <location>
        <begin position="305"/>
        <end position="323"/>
    </location>
</feature>
<dbReference type="EMBL" id="CAXLJM020000164">
    <property type="protein sequence ID" value="CAL8147410.1"/>
    <property type="molecule type" value="Genomic_DNA"/>
</dbReference>
<dbReference type="Proteomes" id="UP001642540">
    <property type="component" value="Unassembled WGS sequence"/>
</dbReference>
<feature type="transmembrane region" description="Helical" evidence="1">
    <location>
        <begin position="335"/>
        <end position="357"/>
    </location>
</feature>
<keyword evidence="1" id="KW-0472">Membrane</keyword>
<organism evidence="2 3">
    <name type="scientific">Orchesella dallaii</name>
    <dbReference type="NCBI Taxonomy" id="48710"/>
    <lineage>
        <taxon>Eukaryota</taxon>
        <taxon>Metazoa</taxon>
        <taxon>Ecdysozoa</taxon>
        <taxon>Arthropoda</taxon>
        <taxon>Hexapoda</taxon>
        <taxon>Collembola</taxon>
        <taxon>Entomobryomorpha</taxon>
        <taxon>Entomobryoidea</taxon>
        <taxon>Orchesellidae</taxon>
        <taxon>Orchesellinae</taxon>
        <taxon>Orchesella</taxon>
    </lineage>
</organism>
<evidence type="ECO:0000313" key="3">
    <source>
        <dbReference type="Proteomes" id="UP001642540"/>
    </source>
</evidence>
<keyword evidence="1" id="KW-0812">Transmembrane</keyword>
<accession>A0ABP1S8P3</accession>
<feature type="transmembrane region" description="Helical" evidence="1">
    <location>
        <begin position="254"/>
        <end position="274"/>
    </location>
</feature>
<evidence type="ECO:0000313" key="2">
    <source>
        <dbReference type="EMBL" id="CAL8147410.1"/>
    </source>
</evidence>
<feature type="transmembrane region" description="Helical" evidence="1">
    <location>
        <begin position="78"/>
        <end position="100"/>
    </location>
</feature>
<keyword evidence="3" id="KW-1185">Reference proteome</keyword>
<protein>
    <recommendedName>
        <fullName evidence="4">Odorant receptor</fullName>
    </recommendedName>
</protein>
<reference evidence="2 3" key="1">
    <citation type="submission" date="2024-08" db="EMBL/GenBank/DDBJ databases">
        <authorList>
            <person name="Cucini C."/>
            <person name="Frati F."/>
        </authorList>
    </citation>
    <scope>NUCLEOTIDE SEQUENCE [LARGE SCALE GENOMIC DNA]</scope>
</reference>